<gene>
    <name evidence="4" type="ORF">H9751_09210</name>
</gene>
<keyword evidence="2" id="KW-0534">Nitrate assimilation</keyword>
<dbReference type="SUPFAM" id="SSF50022">
    <property type="entry name" value="ISP domain"/>
    <property type="match status" value="1"/>
</dbReference>
<dbReference type="InterPro" id="IPR036922">
    <property type="entry name" value="Rieske_2Fe-2S_sf"/>
</dbReference>
<dbReference type="AlphaFoldDB" id="A0A9D2TPB8"/>
<feature type="domain" description="Rieske-like [2Fe-2S]" evidence="3">
    <location>
        <begin position="8"/>
        <end position="124"/>
    </location>
</feature>
<dbReference type="GO" id="GO:0008942">
    <property type="term" value="F:nitrite reductase [NAD(P)H] activity"/>
    <property type="evidence" value="ECO:0007669"/>
    <property type="project" value="InterPro"/>
</dbReference>
<evidence type="ECO:0000256" key="1">
    <source>
        <dbReference type="ARBA" id="ARBA00023002"/>
    </source>
</evidence>
<name>A0A9D2TPB8_9CORY</name>
<dbReference type="PANTHER" id="PTHR40562:SF1">
    <property type="entry name" value="NITRITE REDUCTASE (NADH) SMALL SUBUNIT"/>
    <property type="match status" value="1"/>
</dbReference>
<dbReference type="InterPro" id="IPR017881">
    <property type="entry name" value="NirD"/>
</dbReference>
<reference evidence="4" key="1">
    <citation type="journal article" date="2021" name="PeerJ">
        <title>Extensive microbial diversity within the chicken gut microbiome revealed by metagenomics and culture.</title>
        <authorList>
            <person name="Gilroy R."/>
            <person name="Ravi A."/>
            <person name="Getino M."/>
            <person name="Pursley I."/>
            <person name="Horton D.L."/>
            <person name="Alikhan N.F."/>
            <person name="Baker D."/>
            <person name="Gharbi K."/>
            <person name="Hall N."/>
            <person name="Watson M."/>
            <person name="Adriaenssens E.M."/>
            <person name="Foster-Nyarko E."/>
            <person name="Jarju S."/>
            <person name="Secka A."/>
            <person name="Antonio M."/>
            <person name="Oren A."/>
            <person name="Chaudhuri R.R."/>
            <person name="La Ragione R."/>
            <person name="Hildebrand F."/>
            <person name="Pallen M.J."/>
        </authorList>
    </citation>
    <scope>NUCLEOTIDE SEQUENCE</scope>
    <source>
        <strain evidence="4">ChiHjej13B12-4958</strain>
    </source>
</reference>
<dbReference type="Proteomes" id="UP000823858">
    <property type="component" value="Unassembled WGS sequence"/>
</dbReference>
<dbReference type="GO" id="GO:0042128">
    <property type="term" value="P:nitrate assimilation"/>
    <property type="evidence" value="ECO:0007669"/>
    <property type="project" value="UniProtKB-KW"/>
</dbReference>
<organism evidence="4 5">
    <name type="scientific">Candidatus Corynebacterium faecigallinarum</name>
    <dbReference type="NCBI Taxonomy" id="2838528"/>
    <lineage>
        <taxon>Bacteria</taxon>
        <taxon>Bacillati</taxon>
        <taxon>Actinomycetota</taxon>
        <taxon>Actinomycetes</taxon>
        <taxon>Mycobacteriales</taxon>
        <taxon>Corynebacteriaceae</taxon>
        <taxon>Corynebacterium</taxon>
    </lineage>
</organism>
<comment type="caution">
    <text evidence="4">The sequence shown here is derived from an EMBL/GenBank/DDBJ whole genome shotgun (WGS) entry which is preliminary data.</text>
</comment>
<dbReference type="GO" id="GO:0051537">
    <property type="term" value="F:2 iron, 2 sulfur cluster binding"/>
    <property type="evidence" value="ECO:0007669"/>
    <property type="project" value="InterPro"/>
</dbReference>
<dbReference type="InterPro" id="IPR012748">
    <property type="entry name" value="Rieske-like_NirD"/>
</dbReference>
<evidence type="ECO:0000313" key="5">
    <source>
        <dbReference type="Proteomes" id="UP000823858"/>
    </source>
</evidence>
<dbReference type="Gene3D" id="2.102.10.10">
    <property type="entry name" value="Rieske [2Fe-2S] iron-sulphur domain"/>
    <property type="match status" value="1"/>
</dbReference>
<protein>
    <submittedName>
        <fullName evidence="4">Nitrite reductase (NAD(P)H) small subunit</fullName>
    </submittedName>
</protein>
<proteinExistence type="predicted"/>
<evidence type="ECO:0000256" key="2">
    <source>
        <dbReference type="ARBA" id="ARBA00023063"/>
    </source>
</evidence>
<dbReference type="PANTHER" id="PTHR40562">
    <property type="match status" value="1"/>
</dbReference>
<evidence type="ECO:0000313" key="4">
    <source>
        <dbReference type="EMBL" id="HJC85707.1"/>
    </source>
</evidence>
<dbReference type="Pfam" id="PF13806">
    <property type="entry name" value="Rieske_2"/>
    <property type="match status" value="1"/>
</dbReference>
<dbReference type="PROSITE" id="PS51300">
    <property type="entry name" value="NIRD"/>
    <property type="match status" value="1"/>
</dbReference>
<evidence type="ECO:0000259" key="3">
    <source>
        <dbReference type="Pfam" id="PF13806"/>
    </source>
</evidence>
<reference evidence="4" key="2">
    <citation type="submission" date="2021-04" db="EMBL/GenBank/DDBJ databases">
        <authorList>
            <person name="Gilroy R."/>
        </authorList>
    </citation>
    <scope>NUCLEOTIDE SEQUENCE</scope>
    <source>
        <strain evidence="4">ChiHjej13B12-4958</strain>
    </source>
</reference>
<dbReference type="EMBL" id="DWVP01000022">
    <property type="protein sequence ID" value="HJC85707.1"/>
    <property type="molecule type" value="Genomic_DNA"/>
</dbReference>
<sequence length="133" mass="14326">MTVTTHPVSICLFDELEDNLGAAVLLPDGTQVALFRVSDKTGTARTSADQASTDQASTGVYAVSNIDPYMGAAVMSRGIVGDHDGVPTVASPLLKQRFRLTDGVSLEDEDHTLQTFPVQVIDDHGERRVLLHY</sequence>
<keyword evidence="1" id="KW-0560">Oxidoreductase</keyword>
<accession>A0A9D2TPB8</accession>